<dbReference type="NCBIfam" id="TIGR01943">
    <property type="entry name" value="rnfA"/>
    <property type="match status" value="1"/>
</dbReference>
<dbReference type="GO" id="GO:0022900">
    <property type="term" value="P:electron transport chain"/>
    <property type="evidence" value="ECO:0007669"/>
    <property type="project" value="UniProtKB-UniRule"/>
</dbReference>
<keyword evidence="4 8" id="KW-1278">Translocase</keyword>
<evidence type="ECO:0000313" key="10">
    <source>
        <dbReference type="Proteomes" id="UP000005384"/>
    </source>
</evidence>
<evidence type="ECO:0000256" key="8">
    <source>
        <dbReference type="HAMAP-Rule" id="MF_00459"/>
    </source>
</evidence>
<dbReference type="RefSeq" id="WP_006781613.1">
    <property type="nucleotide sequence ID" value="NZ_CP040506.1"/>
</dbReference>
<keyword evidence="3 8" id="KW-0812">Transmembrane</keyword>
<dbReference type="HAMAP" id="MF_00459">
    <property type="entry name" value="RsxA_RnfA"/>
    <property type="match status" value="1"/>
</dbReference>
<feature type="transmembrane region" description="Helical" evidence="8">
    <location>
        <begin position="39"/>
        <end position="60"/>
    </location>
</feature>
<dbReference type="PANTHER" id="PTHR30335">
    <property type="entry name" value="INTEGRAL MEMBRANE PROTEIN OF SOXR-REDUCING COMPLEX"/>
    <property type="match status" value="1"/>
</dbReference>
<comment type="similarity">
    <text evidence="8">Belongs to the NqrDE/RnfAE family.</text>
</comment>
<evidence type="ECO:0000256" key="5">
    <source>
        <dbReference type="ARBA" id="ARBA00022982"/>
    </source>
</evidence>
<keyword evidence="8" id="KW-1003">Cell membrane</keyword>
<evidence type="ECO:0000256" key="2">
    <source>
        <dbReference type="ARBA" id="ARBA00022448"/>
    </source>
</evidence>
<feature type="transmembrane region" description="Helical" evidence="8">
    <location>
        <begin position="72"/>
        <end position="92"/>
    </location>
</feature>
<dbReference type="Proteomes" id="UP000005384">
    <property type="component" value="Unassembled WGS sequence"/>
</dbReference>
<proteinExistence type="inferred from homology"/>
<comment type="function">
    <text evidence="8">Part of a membrane-bound complex that couples electron transfer with translocation of ions across the membrane.</text>
</comment>
<evidence type="ECO:0000256" key="4">
    <source>
        <dbReference type="ARBA" id="ARBA00022967"/>
    </source>
</evidence>
<dbReference type="PATRIC" id="fig|742737.3.peg.3602"/>
<keyword evidence="5 8" id="KW-0249">Electron transport</keyword>
<dbReference type="EMBL" id="ADLN01000101">
    <property type="protein sequence ID" value="EHI58397.1"/>
    <property type="molecule type" value="Genomic_DNA"/>
</dbReference>
<comment type="subcellular location">
    <subcellularLocation>
        <location evidence="8">Cell membrane</location>
        <topology evidence="8">Multi-pass membrane protein</topology>
    </subcellularLocation>
    <subcellularLocation>
        <location evidence="1">Endomembrane system</location>
        <topology evidence="1">Multi-pass membrane protein</topology>
    </subcellularLocation>
</comment>
<dbReference type="InterPro" id="IPR003667">
    <property type="entry name" value="NqrDE/RnfAE"/>
</dbReference>
<dbReference type="Pfam" id="PF02508">
    <property type="entry name" value="Rnf-Nqr"/>
    <property type="match status" value="1"/>
</dbReference>
<evidence type="ECO:0000256" key="7">
    <source>
        <dbReference type="ARBA" id="ARBA00023136"/>
    </source>
</evidence>
<dbReference type="PANTHER" id="PTHR30335:SF0">
    <property type="entry name" value="ION-TRANSLOCATING OXIDOREDUCTASE COMPLEX SUBUNIT A"/>
    <property type="match status" value="1"/>
</dbReference>
<name>G5IJE4_9FIRM</name>
<gene>
    <name evidence="8" type="primary">rnfA</name>
    <name evidence="9" type="ORF">HMPREF9473_03622</name>
</gene>
<keyword evidence="7 8" id="KW-0472">Membrane</keyword>
<dbReference type="InterPro" id="IPR011293">
    <property type="entry name" value="Ion_transpt_RnfA/RsxA"/>
</dbReference>
<keyword evidence="2 8" id="KW-0813">Transport</keyword>
<dbReference type="OrthoDB" id="9803631at2"/>
<organism evidence="9 10">
    <name type="scientific">Hungatella hathewayi WAL-18680</name>
    <dbReference type="NCBI Taxonomy" id="742737"/>
    <lineage>
        <taxon>Bacteria</taxon>
        <taxon>Bacillati</taxon>
        <taxon>Bacillota</taxon>
        <taxon>Clostridia</taxon>
        <taxon>Lachnospirales</taxon>
        <taxon>Lachnospiraceae</taxon>
        <taxon>Hungatella</taxon>
    </lineage>
</organism>
<feature type="transmembrane region" description="Helical" evidence="8">
    <location>
        <begin position="177"/>
        <end position="195"/>
    </location>
</feature>
<protein>
    <recommendedName>
        <fullName evidence="8">Ion-translocating oxidoreductase complex subunit A</fullName>
        <ecNumber evidence="8">7.-.-.-</ecNumber>
    </recommendedName>
    <alternativeName>
        <fullName evidence="8">Rnf electron transport complex subunit A</fullName>
    </alternativeName>
</protein>
<evidence type="ECO:0000313" key="9">
    <source>
        <dbReference type="EMBL" id="EHI58397.1"/>
    </source>
</evidence>
<reference evidence="9 10" key="1">
    <citation type="submission" date="2011-08" db="EMBL/GenBank/DDBJ databases">
        <title>The Genome Sequence of Clostridium hathewayi WAL-18680.</title>
        <authorList>
            <consortium name="The Broad Institute Genome Sequencing Platform"/>
            <person name="Earl A."/>
            <person name="Ward D."/>
            <person name="Feldgarden M."/>
            <person name="Gevers D."/>
            <person name="Finegold S.M."/>
            <person name="Summanen P.H."/>
            <person name="Molitoris D.R."/>
            <person name="Song M."/>
            <person name="Daigneault M."/>
            <person name="Allen-Vercoe E."/>
            <person name="Young S.K."/>
            <person name="Zeng Q."/>
            <person name="Gargeya S."/>
            <person name="Fitzgerald M."/>
            <person name="Haas B."/>
            <person name="Abouelleil A."/>
            <person name="Alvarado L."/>
            <person name="Arachchi H.M."/>
            <person name="Berlin A."/>
            <person name="Brown A."/>
            <person name="Chapman S.B."/>
            <person name="Chen Z."/>
            <person name="Dunbar C."/>
            <person name="Freedman E."/>
            <person name="Gearin G."/>
            <person name="Gellesch M."/>
            <person name="Goldberg J."/>
            <person name="Griggs A."/>
            <person name="Gujja S."/>
            <person name="Heiman D."/>
            <person name="Howarth C."/>
            <person name="Larson L."/>
            <person name="Lui A."/>
            <person name="MacDonald P.J.P."/>
            <person name="Montmayeur A."/>
            <person name="Murphy C."/>
            <person name="Neiman D."/>
            <person name="Pearson M."/>
            <person name="Priest M."/>
            <person name="Roberts A."/>
            <person name="Saif S."/>
            <person name="Shea T."/>
            <person name="Shenoy N."/>
            <person name="Sisk P."/>
            <person name="Stolte C."/>
            <person name="Sykes S."/>
            <person name="Wortman J."/>
            <person name="Nusbaum C."/>
            <person name="Birren B."/>
        </authorList>
    </citation>
    <scope>NUCLEOTIDE SEQUENCE [LARGE SCALE GENOMIC DNA]</scope>
    <source>
        <strain evidence="9 10">WAL-18680</strain>
    </source>
</reference>
<sequence length="196" mass="20772">MKELLLIAIGSALVNNVVLSQFLGLCPFLGVSKKVETSAGMGAAVIFVITIASAVTSLIYEHILSKDGILGIDLTFLQTIVFILVIAALVQFVEMFLKKSMPALYEALGVYLPLITTNCAVLGVALTNVQKEYGFVTSVVNGFGTAVGFTIAIIMLAGIRERIEGNDVPYNFQGSPIVLITSGLMAIAFFGFSGLI</sequence>
<accession>G5IJE4</accession>
<dbReference type="EC" id="7.-.-.-" evidence="8"/>
<dbReference type="NCBIfam" id="NF003481">
    <property type="entry name" value="PRK05151.1"/>
    <property type="match status" value="1"/>
</dbReference>
<feature type="transmembrane region" description="Helical" evidence="8">
    <location>
        <begin position="104"/>
        <end position="126"/>
    </location>
</feature>
<evidence type="ECO:0000256" key="3">
    <source>
        <dbReference type="ARBA" id="ARBA00022692"/>
    </source>
</evidence>
<dbReference type="HOGENOM" id="CLU_095255_1_0_9"/>
<dbReference type="InterPro" id="IPR050133">
    <property type="entry name" value="NqrDE/RnfAE_oxidrdctase"/>
</dbReference>
<dbReference type="GO" id="GO:0012505">
    <property type="term" value="C:endomembrane system"/>
    <property type="evidence" value="ECO:0007669"/>
    <property type="project" value="UniProtKB-SubCell"/>
</dbReference>
<dbReference type="PIRSF" id="PIRSF006102">
    <property type="entry name" value="NQR_DE"/>
    <property type="match status" value="1"/>
</dbReference>
<keyword evidence="10" id="KW-1185">Reference proteome</keyword>
<dbReference type="GO" id="GO:0005886">
    <property type="term" value="C:plasma membrane"/>
    <property type="evidence" value="ECO:0007669"/>
    <property type="project" value="UniProtKB-SubCell"/>
</dbReference>
<evidence type="ECO:0000256" key="6">
    <source>
        <dbReference type="ARBA" id="ARBA00022989"/>
    </source>
</evidence>
<comment type="caution">
    <text evidence="9">The sequence shown here is derived from an EMBL/GenBank/DDBJ whole genome shotgun (WGS) entry which is preliminary data.</text>
</comment>
<keyword evidence="6 8" id="KW-1133">Transmembrane helix</keyword>
<dbReference type="AlphaFoldDB" id="G5IJE4"/>
<feature type="transmembrane region" description="Helical" evidence="8">
    <location>
        <begin position="133"/>
        <end position="157"/>
    </location>
</feature>
<evidence type="ECO:0000256" key="1">
    <source>
        <dbReference type="ARBA" id="ARBA00004127"/>
    </source>
</evidence>
<comment type="caution">
    <text evidence="8">Lacks conserved residue(s) required for the propagation of feature annotation.</text>
</comment>
<comment type="subunit">
    <text evidence="8">The complex is composed of six subunits: RnfA, RnfB, RnfC, RnfD, RnfE and RnfG.</text>
</comment>